<evidence type="ECO:0000313" key="6">
    <source>
        <dbReference type="Proteomes" id="UP001165041"/>
    </source>
</evidence>
<gene>
    <name evidence="5" type="ORF">Kpho02_37140</name>
</gene>
<dbReference type="EMBL" id="BSSA01000012">
    <property type="protein sequence ID" value="GLW71415.1"/>
    <property type="molecule type" value="Genomic_DNA"/>
</dbReference>
<dbReference type="Proteomes" id="UP001165041">
    <property type="component" value="Unassembled WGS sequence"/>
</dbReference>
<name>A0A9W6Q6Y7_9ACTN</name>
<accession>A0A9W6Q6Y7</accession>
<dbReference type="SUPFAM" id="SSF51445">
    <property type="entry name" value="(Trans)glycosidases"/>
    <property type="match status" value="1"/>
</dbReference>
<dbReference type="Pfam" id="PF00128">
    <property type="entry name" value="Alpha-amylase"/>
    <property type="match status" value="1"/>
</dbReference>
<feature type="domain" description="Glycosyl hydrolase family 13 catalytic" evidence="4">
    <location>
        <begin position="3"/>
        <end position="421"/>
    </location>
</feature>
<dbReference type="Gene3D" id="2.60.40.1180">
    <property type="entry name" value="Golgi alpha-mannosidase II"/>
    <property type="match status" value="1"/>
</dbReference>
<dbReference type="GO" id="GO:0009313">
    <property type="term" value="P:oligosaccharide catabolic process"/>
    <property type="evidence" value="ECO:0007669"/>
    <property type="project" value="TreeGrafter"/>
</dbReference>
<dbReference type="SMART" id="SM00642">
    <property type="entry name" value="Aamy"/>
    <property type="match status" value="1"/>
</dbReference>
<evidence type="ECO:0000259" key="4">
    <source>
        <dbReference type="SMART" id="SM00642"/>
    </source>
</evidence>
<comment type="caution">
    <text evidence="5">The sequence shown here is derived from an EMBL/GenBank/DDBJ whole genome shotgun (WGS) entry which is preliminary data.</text>
</comment>
<organism evidence="5 6">
    <name type="scientific">Kitasatospora phosalacinea</name>
    <dbReference type="NCBI Taxonomy" id="2065"/>
    <lineage>
        <taxon>Bacteria</taxon>
        <taxon>Bacillati</taxon>
        <taxon>Actinomycetota</taxon>
        <taxon>Actinomycetes</taxon>
        <taxon>Kitasatosporales</taxon>
        <taxon>Streptomycetaceae</taxon>
        <taxon>Kitasatospora</taxon>
    </lineage>
</organism>
<evidence type="ECO:0000313" key="5">
    <source>
        <dbReference type="EMBL" id="GLW71415.1"/>
    </source>
</evidence>
<comment type="similarity">
    <text evidence="1">Belongs to the glycosyl hydrolase 13 family.</text>
</comment>
<keyword evidence="2" id="KW-0378">Hydrolase</keyword>
<evidence type="ECO:0000256" key="2">
    <source>
        <dbReference type="ARBA" id="ARBA00022801"/>
    </source>
</evidence>
<evidence type="ECO:0000256" key="1">
    <source>
        <dbReference type="ARBA" id="ARBA00008061"/>
    </source>
</evidence>
<dbReference type="CDD" id="cd11333">
    <property type="entry name" value="AmyAc_SI_OligoGlu_DGase"/>
    <property type="match status" value="1"/>
</dbReference>
<dbReference type="PANTHER" id="PTHR10357:SF184">
    <property type="entry name" value="OLIGO-1,6-GLUCOSIDASE 1"/>
    <property type="match status" value="1"/>
</dbReference>
<dbReference type="FunFam" id="3.20.20.80:FF:000064">
    <property type="entry name" value="Oligo-1,6-glucosidase"/>
    <property type="match status" value="1"/>
</dbReference>
<dbReference type="InterPro" id="IPR017853">
    <property type="entry name" value="GH"/>
</dbReference>
<dbReference type="AlphaFoldDB" id="A0A9W6Q6Y7"/>
<protein>
    <submittedName>
        <fullName evidence="5">Glucohydrolase</fullName>
    </submittedName>
</protein>
<dbReference type="Gene3D" id="3.90.400.10">
    <property type="entry name" value="Oligo-1,6-glucosidase, Domain 2"/>
    <property type="match status" value="1"/>
</dbReference>
<reference evidence="5" key="1">
    <citation type="submission" date="2023-02" db="EMBL/GenBank/DDBJ databases">
        <title>Kitasatospora phosalacinea NBRC 14627.</title>
        <authorList>
            <person name="Ichikawa N."/>
            <person name="Sato H."/>
            <person name="Tonouchi N."/>
        </authorList>
    </citation>
    <scope>NUCLEOTIDE SEQUENCE</scope>
    <source>
        <strain evidence="5">NBRC 14627</strain>
    </source>
</reference>
<dbReference type="InterPro" id="IPR045857">
    <property type="entry name" value="O16G_dom_2"/>
</dbReference>
<evidence type="ECO:0000256" key="3">
    <source>
        <dbReference type="ARBA" id="ARBA00023295"/>
    </source>
</evidence>
<dbReference type="InterPro" id="IPR013780">
    <property type="entry name" value="Glyco_hydro_b"/>
</dbReference>
<dbReference type="InterPro" id="IPR006047">
    <property type="entry name" value="GH13_cat_dom"/>
</dbReference>
<dbReference type="PANTHER" id="PTHR10357">
    <property type="entry name" value="ALPHA-AMYLASE FAMILY MEMBER"/>
    <property type="match status" value="1"/>
</dbReference>
<dbReference type="SUPFAM" id="SSF51011">
    <property type="entry name" value="Glycosyl hydrolase domain"/>
    <property type="match status" value="1"/>
</dbReference>
<dbReference type="Gene3D" id="3.20.20.80">
    <property type="entry name" value="Glycosidases"/>
    <property type="match status" value="1"/>
</dbReference>
<keyword evidence="3" id="KW-0326">Glycosidase</keyword>
<dbReference type="NCBIfam" id="NF008183">
    <property type="entry name" value="PRK10933.1"/>
    <property type="match status" value="1"/>
</dbReference>
<sequence length="561" mass="63164">MYQIYPRSFADSDGDGIGDLDGITSRLDHLAELGVDVLWLSPVYPSPQADNGYDISDYQDVDPLFGDLAAFDRLLAAVHGRGMRLVMDLVVNHTSDRHPWFRESRDPASPKRSWYWWRPPRGAAGPGAARPHDAEPNNWGSFFSGPAWTYDGASGAYYLHLFAPGQPDLNWEEPEMRQAVYAMMRWWLERGVDGFRMDVVNLISKDPALPDGPLRGDGPYGDGSPFYLCGPRVHEYLQEMHREVFARHPGRLLTVGEMPGVTVEQARLFTDPARAEVDMVFQFEHVSLDHGPGGKFDPKPLRLTELKASLARWQQGLADTGWNSLYWNNHDQPRTVSRFGDDRPAHRVRSATMLATVLHLHRGTPYVYQGEELGMTNAPFASIEDFRDIESLNHYAQALAAGQDPERVLHGLRAMGRDNARTPMQWDASPGAGFSTGTPWIAVNPNHTTVNAADARRDPGSVYHHYRRLIDLRHREPAVVHGDFTPLLPEDERVYAFTRRHRGTTLLVLGNFTGEHVPVDLPPHWRTAELVLGNLPEPGAPAVLEPWEARVHRITEEEDAR</sequence>
<proteinExistence type="inferred from homology"/>
<dbReference type="GO" id="GO:0004556">
    <property type="term" value="F:alpha-amylase activity"/>
    <property type="evidence" value="ECO:0007669"/>
    <property type="project" value="TreeGrafter"/>
</dbReference>